<keyword evidence="1" id="KW-0812">Transmembrane</keyword>
<protein>
    <submittedName>
        <fullName evidence="2">Uncharacterized protein</fullName>
    </submittedName>
</protein>
<sequence length="101" mass="11486">MDGLAERETKTISKVIAGIFLTLITLIILWWAIHTGYRLATEHQRHDKYHLLTNSIGVITIIFGLIYIIIGLGIIAKLGLELFDQLQQGEKGNRQLSRMKQ</sequence>
<keyword evidence="1" id="KW-0472">Membrane</keyword>
<dbReference type="Proteomes" id="UP000027138">
    <property type="component" value="Unassembled WGS sequence"/>
</dbReference>
<dbReference type="AlphaFoldDB" id="A0A067JXV3"/>
<evidence type="ECO:0000313" key="2">
    <source>
        <dbReference type="EMBL" id="KDP27638.1"/>
    </source>
</evidence>
<feature type="transmembrane region" description="Helical" evidence="1">
    <location>
        <begin position="12"/>
        <end position="33"/>
    </location>
</feature>
<dbReference type="EMBL" id="KK914813">
    <property type="protein sequence ID" value="KDP27638.1"/>
    <property type="molecule type" value="Genomic_DNA"/>
</dbReference>
<keyword evidence="1" id="KW-1133">Transmembrane helix</keyword>
<name>A0A067JXV3_JATCU</name>
<reference evidence="2 3" key="1">
    <citation type="journal article" date="2014" name="PLoS ONE">
        <title>Global Analysis of Gene Expression Profiles in Physic Nut (Jatropha curcas L.) Seedlings Exposed to Salt Stress.</title>
        <authorList>
            <person name="Zhang L."/>
            <person name="Zhang C."/>
            <person name="Wu P."/>
            <person name="Chen Y."/>
            <person name="Li M."/>
            <person name="Jiang H."/>
            <person name="Wu G."/>
        </authorList>
    </citation>
    <scope>NUCLEOTIDE SEQUENCE [LARGE SCALE GENOMIC DNA]</scope>
    <source>
        <strain evidence="3">cv. GZQX0401</strain>
        <tissue evidence="2">Young leaves</tissue>
    </source>
</reference>
<keyword evidence="3" id="KW-1185">Reference proteome</keyword>
<dbReference type="STRING" id="180498.A0A067JXV3"/>
<evidence type="ECO:0000313" key="3">
    <source>
        <dbReference type="Proteomes" id="UP000027138"/>
    </source>
</evidence>
<accession>A0A067JXV3</accession>
<proteinExistence type="predicted"/>
<evidence type="ECO:0000256" key="1">
    <source>
        <dbReference type="SAM" id="Phobius"/>
    </source>
</evidence>
<organism evidence="2 3">
    <name type="scientific">Jatropha curcas</name>
    <name type="common">Barbados nut</name>
    <dbReference type="NCBI Taxonomy" id="180498"/>
    <lineage>
        <taxon>Eukaryota</taxon>
        <taxon>Viridiplantae</taxon>
        <taxon>Streptophyta</taxon>
        <taxon>Embryophyta</taxon>
        <taxon>Tracheophyta</taxon>
        <taxon>Spermatophyta</taxon>
        <taxon>Magnoliopsida</taxon>
        <taxon>eudicotyledons</taxon>
        <taxon>Gunneridae</taxon>
        <taxon>Pentapetalae</taxon>
        <taxon>rosids</taxon>
        <taxon>fabids</taxon>
        <taxon>Malpighiales</taxon>
        <taxon>Euphorbiaceae</taxon>
        <taxon>Crotonoideae</taxon>
        <taxon>Jatropheae</taxon>
        <taxon>Jatropha</taxon>
    </lineage>
</organism>
<feature type="transmembrane region" description="Helical" evidence="1">
    <location>
        <begin position="53"/>
        <end position="76"/>
    </location>
</feature>
<gene>
    <name evidence="2" type="ORF">JCGZ_19643</name>
</gene>